<dbReference type="EMBL" id="CP030840">
    <property type="protein sequence ID" value="AXC11189.1"/>
    <property type="molecule type" value="Genomic_DNA"/>
</dbReference>
<protein>
    <submittedName>
        <fullName evidence="1">Uncharacterized protein</fullName>
    </submittedName>
</protein>
<reference evidence="1 2" key="1">
    <citation type="journal article" date="2018" name="Front. Microbiol.">
        <title>Hydrolytic Capabilities as a Key to Environmental Success: Chitinolytic and Cellulolytic Acidobacteria From Acidic Sub-arctic Soils and Boreal Peatlands.</title>
        <authorList>
            <person name="Belova S.E."/>
            <person name="Ravin N.V."/>
            <person name="Pankratov T.A."/>
            <person name="Rakitin A.L."/>
            <person name="Ivanova A.A."/>
            <person name="Beletsky A.V."/>
            <person name="Mardanov A.V."/>
            <person name="Sinninghe Damste J.S."/>
            <person name="Dedysh S.N."/>
        </authorList>
    </citation>
    <scope>NUCLEOTIDE SEQUENCE [LARGE SCALE GENOMIC DNA]</scope>
    <source>
        <strain evidence="1 2">SBC82</strain>
    </source>
</reference>
<organism evidence="1 2">
    <name type="scientific">Acidisarcina polymorpha</name>
    <dbReference type="NCBI Taxonomy" id="2211140"/>
    <lineage>
        <taxon>Bacteria</taxon>
        <taxon>Pseudomonadati</taxon>
        <taxon>Acidobacteriota</taxon>
        <taxon>Terriglobia</taxon>
        <taxon>Terriglobales</taxon>
        <taxon>Acidobacteriaceae</taxon>
        <taxon>Acidisarcina</taxon>
    </lineage>
</organism>
<proteinExistence type="predicted"/>
<evidence type="ECO:0000313" key="2">
    <source>
        <dbReference type="Proteomes" id="UP000253606"/>
    </source>
</evidence>
<dbReference type="Proteomes" id="UP000253606">
    <property type="component" value="Chromosome"/>
</dbReference>
<keyword evidence="2" id="KW-1185">Reference proteome</keyword>
<dbReference type="AlphaFoldDB" id="A0A2Z5FWD6"/>
<accession>A0A2Z5FWD6</accession>
<sequence length="40" mass="4577">MRGHFHHRYIFEALKTPKVVLAGSVGVLLRESRVKRFGAL</sequence>
<dbReference type="KEGG" id="abas:ACPOL_1849"/>
<evidence type="ECO:0000313" key="1">
    <source>
        <dbReference type="EMBL" id="AXC11189.1"/>
    </source>
</evidence>
<gene>
    <name evidence="1" type="ORF">ACPOL_1849</name>
</gene>
<name>A0A2Z5FWD6_9BACT</name>